<organism evidence="1 2">
    <name type="scientific">Prevotella intermedia</name>
    <dbReference type="NCBI Taxonomy" id="28131"/>
    <lineage>
        <taxon>Bacteria</taxon>
        <taxon>Pseudomonadati</taxon>
        <taxon>Bacteroidota</taxon>
        <taxon>Bacteroidia</taxon>
        <taxon>Bacteroidales</taxon>
        <taxon>Prevotellaceae</taxon>
        <taxon>Prevotella</taxon>
    </lineage>
</organism>
<evidence type="ECO:0000313" key="2">
    <source>
        <dbReference type="Proteomes" id="UP000067008"/>
    </source>
</evidence>
<dbReference type="AlphaFoldDB" id="A0AAD1F830"/>
<accession>A0AAD1F830</accession>
<sequence length="41" mass="4367">MVGKSVWGGRAHTQRMQASPCRSVMQHVSNAKLGCLIGGKV</sequence>
<evidence type="ECO:0000313" key="1">
    <source>
        <dbReference type="EMBL" id="BAR96903.1"/>
    </source>
</evidence>
<dbReference type="EMBL" id="AP014926">
    <property type="protein sequence ID" value="BAR96903.1"/>
    <property type="molecule type" value="Genomic_DNA"/>
</dbReference>
<proteinExistence type="predicted"/>
<name>A0AAD1F830_PREIN</name>
<gene>
    <name evidence="1" type="ORF">PI172_2175</name>
</gene>
<reference evidence="1 2" key="1">
    <citation type="submission" date="2015-07" db="EMBL/GenBank/DDBJ databases">
        <title>Complete genome sequence of Prevotella intermedia strain 17-2.</title>
        <authorList>
            <person name="Nambu T."/>
        </authorList>
    </citation>
    <scope>NUCLEOTIDE SEQUENCE [LARGE SCALE GENOMIC DNA]</scope>
    <source>
        <strain evidence="1 2">17-2</strain>
    </source>
</reference>
<dbReference type="Proteomes" id="UP000067008">
    <property type="component" value="Chromosome 1"/>
</dbReference>
<protein>
    <submittedName>
        <fullName evidence="1">Uncharacterized protein</fullName>
    </submittedName>
</protein>